<dbReference type="CDD" id="cd02440">
    <property type="entry name" value="AdoMet_MTases"/>
    <property type="match status" value="1"/>
</dbReference>
<dbReference type="GO" id="GO:0008171">
    <property type="term" value="F:O-methyltransferase activity"/>
    <property type="evidence" value="ECO:0007669"/>
    <property type="project" value="InterPro"/>
</dbReference>
<name>A0A9D9GY82_9BACT</name>
<keyword evidence="3" id="KW-0949">S-adenosyl-L-methionine</keyword>
<sequence>MDSEQAERYIERFSCGQDSVLDWVEKQTHLRTNYSRMLCGPVVGKFLEMFVKALSPERILEIGAFTGYSSICLARGLGRNGHLDSVELNDELEDLILQGYRKAGLEEKITLYIGDAKQTIERLGHMYDMVFMDANKREYLAYYELALKHLRDGGYILADNVLWDGKVYAEPLPKDAQTMGIYSFNEFVASDSRVENVIVPLRDGMNLIRKLPVDQL</sequence>
<dbReference type="InterPro" id="IPR050362">
    <property type="entry name" value="Cation-dep_OMT"/>
</dbReference>
<reference evidence="4" key="1">
    <citation type="submission" date="2020-10" db="EMBL/GenBank/DDBJ databases">
        <authorList>
            <person name="Gilroy R."/>
        </authorList>
    </citation>
    <scope>NUCLEOTIDE SEQUENCE</scope>
    <source>
        <strain evidence="4">15467</strain>
    </source>
</reference>
<dbReference type="Proteomes" id="UP000823635">
    <property type="component" value="Unassembled WGS sequence"/>
</dbReference>
<evidence type="ECO:0000256" key="1">
    <source>
        <dbReference type="ARBA" id="ARBA00022603"/>
    </source>
</evidence>
<dbReference type="PROSITE" id="PS51682">
    <property type="entry name" value="SAM_OMT_I"/>
    <property type="match status" value="1"/>
</dbReference>
<gene>
    <name evidence="4" type="ORF">IAC68_02015</name>
</gene>
<evidence type="ECO:0000256" key="3">
    <source>
        <dbReference type="ARBA" id="ARBA00022691"/>
    </source>
</evidence>
<keyword evidence="1" id="KW-0489">Methyltransferase</keyword>
<keyword evidence="2" id="KW-0808">Transferase</keyword>
<dbReference type="InterPro" id="IPR029063">
    <property type="entry name" value="SAM-dependent_MTases_sf"/>
</dbReference>
<dbReference type="PANTHER" id="PTHR10509">
    <property type="entry name" value="O-METHYLTRANSFERASE-RELATED"/>
    <property type="match status" value="1"/>
</dbReference>
<evidence type="ECO:0000256" key="2">
    <source>
        <dbReference type="ARBA" id="ARBA00022679"/>
    </source>
</evidence>
<dbReference type="GO" id="GO:0008757">
    <property type="term" value="F:S-adenosylmethionine-dependent methyltransferase activity"/>
    <property type="evidence" value="ECO:0007669"/>
    <property type="project" value="TreeGrafter"/>
</dbReference>
<dbReference type="SUPFAM" id="SSF53335">
    <property type="entry name" value="S-adenosyl-L-methionine-dependent methyltransferases"/>
    <property type="match status" value="1"/>
</dbReference>
<dbReference type="Pfam" id="PF01596">
    <property type="entry name" value="Methyltransf_3"/>
    <property type="match status" value="1"/>
</dbReference>
<comment type="caution">
    <text evidence="4">The sequence shown here is derived from an EMBL/GenBank/DDBJ whole genome shotgun (WGS) entry which is preliminary data.</text>
</comment>
<reference evidence="4" key="2">
    <citation type="journal article" date="2021" name="PeerJ">
        <title>Extensive microbial diversity within the chicken gut microbiome revealed by metagenomics and culture.</title>
        <authorList>
            <person name="Gilroy R."/>
            <person name="Ravi A."/>
            <person name="Getino M."/>
            <person name="Pursley I."/>
            <person name="Horton D.L."/>
            <person name="Alikhan N.F."/>
            <person name="Baker D."/>
            <person name="Gharbi K."/>
            <person name="Hall N."/>
            <person name="Watson M."/>
            <person name="Adriaenssens E.M."/>
            <person name="Foster-Nyarko E."/>
            <person name="Jarju S."/>
            <person name="Secka A."/>
            <person name="Antonio M."/>
            <person name="Oren A."/>
            <person name="Chaudhuri R.R."/>
            <person name="La Ragione R."/>
            <person name="Hildebrand F."/>
            <person name="Pallen M.J."/>
        </authorList>
    </citation>
    <scope>NUCLEOTIDE SEQUENCE</scope>
    <source>
        <strain evidence="4">15467</strain>
    </source>
</reference>
<proteinExistence type="predicted"/>
<dbReference type="GO" id="GO:0032259">
    <property type="term" value="P:methylation"/>
    <property type="evidence" value="ECO:0007669"/>
    <property type="project" value="UniProtKB-KW"/>
</dbReference>
<evidence type="ECO:0000313" key="4">
    <source>
        <dbReference type="EMBL" id="MBO8428692.1"/>
    </source>
</evidence>
<protein>
    <submittedName>
        <fullName evidence="4">O-methyltransferase</fullName>
    </submittedName>
</protein>
<dbReference type="PANTHER" id="PTHR10509:SF14">
    <property type="entry name" value="CAFFEOYL-COA O-METHYLTRANSFERASE 3-RELATED"/>
    <property type="match status" value="1"/>
</dbReference>
<organism evidence="4 5">
    <name type="scientific">Candidatus Egerieousia excrementavium</name>
    <dbReference type="NCBI Taxonomy" id="2840778"/>
    <lineage>
        <taxon>Bacteria</taxon>
        <taxon>Pseudomonadati</taxon>
        <taxon>Bacteroidota</taxon>
        <taxon>Bacteroidia</taxon>
        <taxon>Bacteroidales</taxon>
        <taxon>Candidatus Egerieousia</taxon>
    </lineage>
</organism>
<accession>A0A9D9GY82</accession>
<evidence type="ECO:0000313" key="5">
    <source>
        <dbReference type="Proteomes" id="UP000823635"/>
    </source>
</evidence>
<dbReference type="EMBL" id="JADINB010000045">
    <property type="protein sequence ID" value="MBO8428692.1"/>
    <property type="molecule type" value="Genomic_DNA"/>
</dbReference>
<dbReference type="AlphaFoldDB" id="A0A9D9GY82"/>
<dbReference type="Gene3D" id="3.40.50.150">
    <property type="entry name" value="Vaccinia Virus protein VP39"/>
    <property type="match status" value="1"/>
</dbReference>
<dbReference type="InterPro" id="IPR002935">
    <property type="entry name" value="SAM_O-MeTrfase"/>
</dbReference>